<dbReference type="OrthoDB" id="9155249at2"/>
<gene>
    <name evidence="1" type="ORF">Mettu_0365</name>
</gene>
<keyword evidence="2" id="KW-1185">Reference proteome</keyword>
<dbReference type="EMBL" id="JH109152">
    <property type="protein sequence ID" value="EGW21597.1"/>
    <property type="molecule type" value="Genomic_DNA"/>
</dbReference>
<dbReference type="AlphaFoldDB" id="G3IUR2"/>
<reference evidence="1 2" key="1">
    <citation type="submission" date="2011-06" db="EMBL/GenBank/DDBJ databases">
        <title>Genomic sequence of Methylobacter tundripaludum SV96.</title>
        <authorList>
            <consortium name="US DOE Joint Genome Institute"/>
            <person name="Lucas S."/>
            <person name="Han J."/>
            <person name="Lapidus A."/>
            <person name="Cheng J.-F."/>
            <person name="Goodwin L."/>
            <person name="Pitluck S."/>
            <person name="Held B."/>
            <person name="Detter J.C."/>
            <person name="Han C."/>
            <person name="Tapia R."/>
            <person name="Land M."/>
            <person name="Hauser L."/>
            <person name="Kyrpides N."/>
            <person name="Ivanova N."/>
            <person name="Ovchinnikova G."/>
            <person name="Pagani I."/>
            <person name="Klotz M.G."/>
            <person name="Dispirito A.A."/>
            <person name="Murrell J.C."/>
            <person name="Dunfield P."/>
            <person name="Kalyuzhnaya M.G."/>
            <person name="Svenning M."/>
            <person name="Trotsenko Y.A."/>
            <person name="Stein L.Y."/>
            <person name="Woyke T."/>
        </authorList>
    </citation>
    <scope>NUCLEOTIDE SEQUENCE [LARGE SCALE GENOMIC DNA]</scope>
    <source>
        <strain evidence="2">ATCC BAA-1195 / DSM 17260 / SV96</strain>
    </source>
</reference>
<evidence type="ECO:0000313" key="2">
    <source>
        <dbReference type="Proteomes" id="UP000004664"/>
    </source>
</evidence>
<dbReference type="RefSeq" id="WP_006889577.1">
    <property type="nucleotide sequence ID" value="NZ_JH109152.1"/>
</dbReference>
<name>G3IUR2_METTV</name>
<proteinExistence type="predicted"/>
<protein>
    <submittedName>
        <fullName evidence="1">Uncharacterized protein</fullName>
    </submittedName>
</protein>
<organism evidence="1 2">
    <name type="scientific">Methylobacter tundripaludum (strain ATCC BAA-1195 / DSM 17260 / SV96)</name>
    <dbReference type="NCBI Taxonomy" id="697282"/>
    <lineage>
        <taxon>Bacteria</taxon>
        <taxon>Pseudomonadati</taxon>
        <taxon>Pseudomonadota</taxon>
        <taxon>Gammaproteobacteria</taxon>
        <taxon>Methylococcales</taxon>
        <taxon>Methylococcaceae</taxon>
        <taxon>Methylobacter</taxon>
    </lineage>
</organism>
<dbReference type="STRING" id="697282.Mettu_0365"/>
<sequence>MALSLGNLLENLDRRIDCDTLDEFRDHLETSIRRREKSLESEYSSLTVEKFEDPRDINGYRMHLEDQMYFAGEVRNLGNELCIVALYKQIELHTKRVAKRTFPTLNERELFNIVSLNAALPFDIEVLPQFTALDELRLINNAIKHEGLVSPDLAKKFPAWIAGEELKGLDKCYERLLPLVQDYLKAFVSIAYANSTKFKI</sequence>
<dbReference type="Proteomes" id="UP000004664">
    <property type="component" value="Unassembled WGS sequence"/>
</dbReference>
<accession>G3IUR2</accession>
<dbReference type="HOGENOM" id="CLU_1364896_0_0_6"/>
<evidence type="ECO:0000313" key="1">
    <source>
        <dbReference type="EMBL" id="EGW21597.1"/>
    </source>
</evidence>